<dbReference type="Gene3D" id="3.40.50.1000">
    <property type="entry name" value="HAD superfamily/HAD-like"/>
    <property type="match status" value="1"/>
</dbReference>
<dbReference type="Gene3D" id="1.10.150.240">
    <property type="entry name" value="Putative phosphatase, domain 2"/>
    <property type="match status" value="1"/>
</dbReference>
<evidence type="ECO:0000313" key="5">
    <source>
        <dbReference type="EMBL" id="SMH34419.1"/>
    </source>
</evidence>
<keyword evidence="4" id="KW-0460">Magnesium</keyword>
<dbReference type="RefSeq" id="WP_085463600.1">
    <property type="nucleotide sequence ID" value="NZ_FXBL01000004.1"/>
</dbReference>
<dbReference type="GO" id="GO:0003824">
    <property type="term" value="F:catalytic activity"/>
    <property type="evidence" value="ECO:0007669"/>
    <property type="project" value="UniProtKB-ARBA"/>
</dbReference>
<keyword evidence="6" id="KW-1185">Reference proteome</keyword>
<accession>A0A1X7NA41</accession>
<dbReference type="SFLD" id="SFLDG01129">
    <property type="entry name" value="C1.5:_HAD__Beta-PGM__Phosphata"/>
    <property type="match status" value="1"/>
</dbReference>
<comment type="cofactor">
    <cofactor evidence="1">
        <name>Mg(2+)</name>
        <dbReference type="ChEBI" id="CHEBI:18420"/>
    </cofactor>
</comment>
<reference evidence="5 6" key="1">
    <citation type="submission" date="2017-04" db="EMBL/GenBank/DDBJ databases">
        <authorList>
            <person name="Afonso C.L."/>
            <person name="Miller P.J."/>
            <person name="Scott M.A."/>
            <person name="Spackman E."/>
            <person name="Goraichik I."/>
            <person name="Dimitrov K.M."/>
            <person name="Suarez D.L."/>
            <person name="Swayne D.E."/>
        </authorList>
    </citation>
    <scope>NUCLEOTIDE SEQUENCE [LARGE SCALE GENOMIC DNA]</scope>
    <source>
        <strain evidence="5 6">B5P</strain>
    </source>
</reference>
<dbReference type="NCBIfam" id="TIGR01509">
    <property type="entry name" value="HAD-SF-IA-v3"/>
    <property type="match status" value="1"/>
</dbReference>
<comment type="similarity">
    <text evidence="2">Belongs to the HAD-like hydrolase superfamily. CbbY/CbbZ/Gph/YieH family.</text>
</comment>
<organism evidence="5 6">
    <name type="scientific">Mesorhizobium australicum</name>
    <dbReference type="NCBI Taxonomy" id="536018"/>
    <lineage>
        <taxon>Bacteria</taxon>
        <taxon>Pseudomonadati</taxon>
        <taxon>Pseudomonadota</taxon>
        <taxon>Alphaproteobacteria</taxon>
        <taxon>Hyphomicrobiales</taxon>
        <taxon>Phyllobacteriaceae</taxon>
        <taxon>Mesorhizobium</taxon>
    </lineage>
</organism>
<evidence type="ECO:0000256" key="4">
    <source>
        <dbReference type="ARBA" id="ARBA00022842"/>
    </source>
</evidence>
<dbReference type="EMBL" id="FXBL01000004">
    <property type="protein sequence ID" value="SMH34419.1"/>
    <property type="molecule type" value="Genomic_DNA"/>
</dbReference>
<dbReference type="AlphaFoldDB" id="A0A1X7NA41"/>
<dbReference type="InterPro" id="IPR006439">
    <property type="entry name" value="HAD-SF_hydro_IA"/>
</dbReference>
<dbReference type="GO" id="GO:0046872">
    <property type="term" value="F:metal ion binding"/>
    <property type="evidence" value="ECO:0007669"/>
    <property type="project" value="UniProtKB-KW"/>
</dbReference>
<dbReference type="SFLD" id="SFLDS00003">
    <property type="entry name" value="Haloacid_Dehalogenase"/>
    <property type="match status" value="1"/>
</dbReference>
<dbReference type="PANTHER" id="PTHR46193">
    <property type="entry name" value="6-PHOSPHOGLUCONATE PHOSPHATASE"/>
    <property type="match status" value="1"/>
</dbReference>
<name>A0A1X7NA41_9HYPH</name>
<dbReference type="InterPro" id="IPR036412">
    <property type="entry name" value="HAD-like_sf"/>
</dbReference>
<protein>
    <submittedName>
        <fullName evidence="5">Haloacid dehalogenase superfamily, subfamily IA, variant 3 with third motif having DD or ED</fullName>
    </submittedName>
</protein>
<evidence type="ECO:0000256" key="3">
    <source>
        <dbReference type="ARBA" id="ARBA00022723"/>
    </source>
</evidence>
<dbReference type="PANTHER" id="PTHR46193:SF10">
    <property type="entry name" value="6-PHOSPHOGLUCONATE PHOSPHATASE"/>
    <property type="match status" value="1"/>
</dbReference>
<evidence type="ECO:0000256" key="1">
    <source>
        <dbReference type="ARBA" id="ARBA00001946"/>
    </source>
</evidence>
<dbReference type="Proteomes" id="UP000193083">
    <property type="component" value="Unassembled WGS sequence"/>
</dbReference>
<evidence type="ECO:0000256" key="2">
    <source>
        <dbReference type="ARBA" id="ARBA00006171"/>
    </source>
</evidence>
<dbReference type="InterPro" id="IPR051600">
    <property type="entry name" value="Beta-PGM-like"/>
</dbReference>
<dbReference type="InterPro" id="IPR023198">
    <property type="entry name" value="PGP-like_dom2"/>
</dbReference>
<proteinExistence type="inferred from homology"/>
<gene>
    <name evidence="5" type="ORF">SAMN02982922_1513</name>
</gene>
<keyword evidence="3" id="KW-0479">Metal-binding</keyword>
<dbReference type="InterPro" id="IPR023214">
    <property type="entry name" value="HAD_sf"/>
</dbReference>
<sequence length="216" mass="22793">MTPGLVIFDCDGVLVDSERLGNQRLAQVLTEAGFPISYEDCRRTFVGKPMAAVQAHVEATGVMLGADFVQRWNDGLPDVFRNGLDPIPHVGEAVAAIAAAGLPFCVASSGQLTKMRLTLGLTGLLSYFEQSLFSVSMVSRGKPFPDLFLHAAQAMGHTPEACVVVEDSVAGVTAARAAGMRALAYAGDPEAEREGLAAAGGELFDDMRDLPRLIGL</sequence>
<dbReference type="Pfam" id="PF00702">
    <property type="entry name" value="Hydrolase"/>
    <property type="match status" value="1"/>
</dbReference>
<evidence type="ECO:0000313" key="6">
    <source>
        <dbReference type="Proteomes" id="UP000193083"/>
    </source>
</evidence>
<dbReference type="SUPFAM" id="SSF56784">
    <property type="entry name" value="HAD-like"/>
    <property type="match status" value="1"/>
</dbReference>